<proteinExistence type="predicted"/>
<reference evidence="2" key="1">
    <citation type="submission" date="2007-07" db="EMBL/GenBank/DDBJ databases">
        <title>PCAP assembly of the Caenorhabditis remanei genome.</title>
        <authorList>
            <consortium name="The Caenorhabditis remanei Sequencing Consortium"/>
            <person name="Wilson R.K."/>
        </authorList>
    </citation>
    <scope>NUCLEOTIDE SEQUENCE [LARGE SCALE GENOMIC DNA]</scope>
    <source>
        <strain evidence="2">PB4641</strain>
    </source>
</reference>
<dbReference type="EMBL" id="DS269186">
    <property type="protein sequence ID" value="EFP10390.1"/>
    <property type="molecule type" value="Genomic_DNA"/>
</dbReference>
<dbReference type="HOGENOM" id="CLU_116436_0_0_1"/>
<evidence type="ECO:0000313" key="3">
    <source>
        <dbReference type="Proteomes" id="UP000008281"/>
    </source>
</evidence>
<evidence type="ECO:0000313" key="2">
    <source>
        <dbReference type="EMBL" id="EFP10390.1"/>
    </source>
</evidence>
<dbReference type="FunCoup" id="E3NNA5">
    <property type="interactions" value="1763"/>
</dbReference>
<protein>
    <submittedName>
        <fullName evidence="2">Uncharacterized protein</fullName>
    </submittedName>
</protein>
<dbReference type="AlphaFoldDB" id="E3NNA5"/>
<feature type="region of interest" description="Disordered" evidence="1">
    <location>
        <begin position="57"/>
        <end position="79"/>
    </location>
</feature>
<dbReference type="Proteomes" id="UP000008281">
    <property type="component" value="Unassembled WGS sequence"/>
</dbReference>
<name>E3NNA5_CAERE</name>
<dbReference type="OrthoDB" id="5820270at2759"/>
<feature type="compositionally biased region" description="Basic and acidic residues" evidence="1">
    <location>
        <begin position="57"/>
        <end position="70"/>
    </location>
</feature>
<gene>
    <name evidence="2" type="ORF">CRE_10727</name>
</gene>
<keyword evidence="3" id="KW-1185">Reference proteome</keyword>
<dbReference type="eggNOG" id="ENOG502TFN8">
    <property type="taxonomic scope" value="Eukaryota"/>
</dbReference>
<sequence>MSNTCLNFYSCQHVSRKSSGFQLSNHIISIWKFHNFEPKFQASKLQTLQRLDESVETVRRKLSRPRKESTDTSSTSPTPRIKVVTLPKEHCPKTLNQPIRPKNWSPITDGKKAISAMIDQMWNVPYAPCQYIVQFMCTVSLVALQRHKYCVRWQNGRRSAIFYVNIDETKWETNVWVTFPGETKSHRPQTSSANFQRFLLRNLF</sequence>
<evidence type="ECO:0000256" key="1">
    <source>
        <dbReference type="SAM" id="MobiDB-lite"/>
    </source>
</evidence>
<dbReference type="InParanoid" id="E3NNA5"/>
<organism evidence="3">
    <name type="scientific">Caenorhabditis remanei</name>
    <name type="common">Caenorhabditis vulgaris</name>
    <dbReference type="NCBI Taxonomy" id="31234"/>
    <lineage>
        <taxon>Eukaryota</taxon>
        <taxon>Metazoa</taxon>
        <taxon>Ecdysozoa</taxon>
        <taxon>Nematoda</taxon>
        <taxon>Chromadorea</taxon>
        <taxon>Rhabditida</taxon>
        <taxon>Rhabditina</taxon>
        <taxon>Rhabditomorpha</taxon>
        <taxon>Rhabditoidea</taxon>
        <taxon>Rhabditidae</taxon>
        <taxon>Peloderinae</taxon>
        <taxon>Caenorhabditis</taxon>
    </lineage>
</organism>
<accession>E3NNA5</accession>